<dbReference type="EMBL" id="DF968182">
    <property type="protein sequence ID" value="GAP42494.1"/>
    <property type="molecule type" value="Genomic_DNA"/>
</dbReference>
<keyword evidence="2" id="KW-0808">Transferase</keyword>
<dbReference type="PATRIC" id="fig|1678841.3.peg.708"/>
<protein>
    <submittedName>
        <fullName evidence="2">Acyltransferase</fullName>
    </submittedName>
</protein>
<dbReference type="SUPFAM" id="SSF69593">
    <property type="entry name" value="Glycerol-3-phosphate (1)-acyltransferase"/>
    <property type="match status" value="1"/>
</dbReference>
<dbReference type="Pfam" id="PF19576">
    <property type="entry name" value="Acyltransf_2"/>
    <property type="match status" value="1"/>
</dbReference>
<dbReference type="RefSeq" id="WP_062038365.1">
    <property type="nucleotide sequence ID" value="NZ_DF968182.1"/>
</dbReference>
<evidence type="ECO:0000313" key="2">
    <source>
        <dbReference type="EMBL" id="GAP42494.1"/>
    </source>
</evidence>
<feature type="domain" description="Putative acyltransferase ACT14924-like acyltransferase" evidence="1">
    <location>
        <begin position="21"/>
        <end position="257"/>
    </location>
</feature>
<sequence>MTEFPDRVDKNSEPGFINLERVIAGKNPRLLKILPKFIISYLKRVIHQDELNKSLNDHKDKVGQPFLESILRDFGANIVIRGEQNLLKSERIVVASNHPLGGLDGMALMYAVGKVRPDIVAPVNDFLMHLPNLKQLFIPINKHGSNAENIELYDEAFASDRTILYFPAGLCSRKIKGEIIDLEWKKTFLSKAKKFNRDILPVHISGRNSDFFYNLANVRKFLGLKANIEMLYLVDEMYRQKDKDIVITFGEPVPIAIFDKRFRDGKWAALLREYIYKLKDDPSATFKI</sequence>
<dbReference type="STRING" id="1678841.TBC1_11624"/>
<keyword evidence="2" id="KW-0012">Acyltransferase</keyword>
<proteinExistence type="predicted"/>
<name>A0A0S7BXH8_9BACT</name>
<reference evidence="2" key="1">
    <citation type="journal article" date="2015" name="Genome Announc.">
        <title>Draft Genome Sequence of Bacteroidales Strain TBC1, a Novel Isolate from a Methanogenic Wastewater Treatment System.</title>
        <authorList>
            <person name="Tourlousse D.M."/>
            <person name="Matsuura N."/>
            <person name="Sun L."/>
            <person name="Toyonaga M."/>
            <person name="Kuroda K."/>
            <person name="Ohashi A."/>
            <person name="Cruz R."/>
            <person name="Yamaguchi T."/>
            <person name="Sekiguchi Y."/>
        </authorList>
    </citation>
    <scope>NUCLEOTIDE SEQUENCE [LARGE SCALE GENOMIC DNA]</scope>
    <source>
        <strain evidence="2">TBC1</strain>
    </source>
</reference>
<evidence type="ECO:0000313" key="3">
    <source>
        <dbReference type="Proteomes" id="UP000053091"/>
    </source>
</evidence>
<gene>
    <name evidence="2" type="ORF">TBC1_11624</name>
</gene>
<dbReference type="AlphaFoldDB" id="A0A0S7BXH8"/>
<evidence type="ECO:0000259" key="1">
    <source>
        <dbReference type="Pfam" id="PF19576"/>
    </source>
</evidence>
<dbReference type="OrthoDB" id="1113830at2"/>
<organism evidence="2">
    <name type="scientific">Lentimicrobium saccharophilum</name>
    <dbReference type="NCBI Taxonomy" id="1678841"/>
    <lineage>
        <taxon>Bacteria</taxon>
        <taxon>Pseudomonadati</taxon>
        <taxon>Bacteroidota</taxon>
        <taxon>Bacteroidia</taxon>
        <taxon>Bacteroidales</taxon>
        <taxon>Lentimicrobiaceae</taxon>
        <taxon>Lentimicrobium</taxon>
    </lineage>
</organism>
<keyword evidence="3" id="KW-1185">Reference proteome</keyword>
<dbReference type="InterPro" id="IPR045746">
    <property type="entry name" value="ACT14924-like_Acyltransf_dom"/>
</dbReference>
<dbReference type="GO" id="GO:0016746">
    <property type="term" value="F:acyltransferase activity"/>
    <property type="evidence" value="ECO:0007669"/>
    <property type="project" value="UniProtKB-KW"/>
</dbReference>
<dbReference type="Proteomes" id="UP000053091">
    <property type="component" value="Unassembled WGS sequence"/>
</dbReference>
<accession>A0A0S7BXH8</accession>